<evidence type="ECO:0000259" key="1">
    <source>
        <dbReference type="SMART" id="SM00838"/>
    </source>
</evidence>
<dbReference type="GO" id="GO:0005829">
    <property type="term" value="C:cytosol"/>
    <property type="evidence" value="ECO:0007669"/>
    <property type="project" value="TreeGrafter"/>
</dbReference>
<proteinExistence type="predicted"/>
<dbReference type="GO" id="GO:1990904">
    <property type="term" value="C:ribonucleoprotein complex"/>
    <property type="evidence" value="ECO:0007669"/>
    <property type="project" value="TreeGrafter"/>
</dbReference>
<dbReference type="PANTHER" id="PTHR42908">
    <property type="entry name" value="TRANSLATION ELONGATION FACTOR-RELATED"/>
    <property type="match status" value="1"/>
</dbReference>
<dbReference type="AlphaFoldDB" id="X1B3P9"/>
<reference evidence="2" key="1">
    <citation type="journal article" date="2014" name="Front. Microbiol.">
        <title>High frequency of phylogenetically diverse reductive dehalogenase-homologous genes in deep subseafloor sedimentary metagenomes.</title>
        <authorList>
            <person name="Kawai M."/>
            <person name="Futagami T."/>
            <person name="Toyoda A."/>
            <person name="Takaki Y."/>
            <person name="Nishi S."/>
            <person name="Hori S."/>
            <person name="Arai W."/>
            <person name="Tsubouchi T."/>
            <person name="Morono Y."/>
            <person name="Uchiyama I."/>
            <person name="Ito T."/>
            <person name="Fujiyama A."/>
            <person name="Inagaki F."/>
            <person name="Takami H."/>
        </authorList>
    </citation>
    <scope>NUCLEOTIDE SEQUENCE</scope>
    <source>
        <strain evidence="2">Expedition CK06-06</strain>
    </source>
</reference>
<dbReference type="PANTHER" id="PTHR42908:SF3">
    <property type="entry name" value="ELONGATION FACTOR-LIKE GTPASE 1"/>
    <property type="match status" value="1"/>
</dbReference>
<dbReference type="GO" id="GO:0003924">
    <property type="term" value="F:GTPase activity"/>
    <property type="evidence" value="ECO:0007669"/>
    <property type="project" value="TreeGrafter"/>
</dbReference>
<dbReference type="CDD" id="cd01514">
    <property type="entry name" value="Elongation_Factor_C"/>
    <property type="match status" value="1"/>
</dbReference>
<accession>X1B3P9</accession>
<feature type="domain" description="Elongation factor EFG" evidence="1">
    <location>
        <begin position="22"/>
        <end position="110"/>
    </location>
</feature>
<organism evidence="2">
    <name type="scientific">marine sediment metagenome</name>
    <dbReference type="NCBI Taxonomy" id="412755"/>
    <lineage>
        <taxon>unclassified sequences</taxon>
        <taxon>metagenomes</taxon>
        <taxon>ecological metagenomes</taxon>
    </lineage>
</organism>
<dbReference type="InterPro" id="IPR035647">
    <property type="entry name" value="EFG_III/V"/>
</dbReference>
<dbReference type="Pfam" id="PF00679">
    <property type="entry name" value="EFG_C"/>
    <property type="match status" value="1"/>
</dbReference>
<protein>
    <recommendedName>
        <fullName evidence="1">Elongation factor EFG domain-containing protein</fullName>
    </recommendedName>
</protein>
<dbReference type="EMBL" id="BART01006608">
    <property type="protein sequence ID" value="GAG66631.1"/>
    <property type="molecule type" value="Genomic_DNA"/>
</dbReference>
<dbReference type="GO" id="GO:0003746">
    <property type="term" value="F:translation elongation factor activity"/>
    <property type="evidence" value="ECO:0007669"/>
    <property type="project" value="TreeGrafter"/>
</dbReference>
<comment type="caution">
    <text evidence="2">The sequence shown here is derived from an EMBL/GenBank/DDBJ whole genome shotgun (WGS) entry which is preliminary data.</text>
</comment>
<sequence length="122" mass="14382">MILICIEFSPFGEMVEIDAQLVLLEPIYQTTIQIPPELIKKALNLLAKYQLKVNKVFQDNEYQTLIDFFMPVRYAMDFTEDIRNKTSGRAFWQNIFHSFQPVPSDIMDTIISDIRFRKGLSW</sequence>
<dbReference type="Gene3D" id="3.30.70.240">
    <property type="match status" value="1"/>
</dbReference>
<dbReference type="SMART" id="SM00838">
    <property type="entry name" value="EFG_C"/>
    <property type="match status" value="1"/>
</dbReference>
<dbReference type="SUPFAM" id="SSF54980">
    <property type="entry name" value="EF-G C-terminal domain-like"/>
    <property type="match status" value="1"/>
</dbReference>
<gene>
    <name evidence="2" type="ORF">S01H4_15074</name>
</gene>
<evidence type="ECO:0000313" key="2">
    <source>
        <dbReference type="EMBL" id="GAG66631.1"/>
    </source>
</evidence>
<dbReference type="InterPro" id="IPR000640">
    <property type="entry name" value="EFG_V-like"/>
</dbReference>
<name>X1B3P9_9ZZZZ</name>